<dbReference type="CDD" id="cd02970">
    <property type="entry name" value="PRX_like2"/>
    <property type="match status" value="1"/>
</dbReference>
<evidence type="ECO:0000313" key="3">
    <source>
        <dbReference type="Proteomes" id="UP000186391"/>
    </source>
</evidence>
<dbReference type="Gene3D" id="3.40.30.10">
    <property type="entry name" value="Glutaredoxin"/>
    <property type="match status" value="1"/>
</dbReference>
<dbReference type="PROSITE" id="PS51352">
    <property type="entry name" value="THIOREDOXIN_2"/>
    <property type="match status" value="1"/>
</dbReference>
<accession>A0A1U7H1E0</accession>
<comment type="caution">
    <text evidence="2">The sequence shown here is derived from an EMBL/GenBank/DDBJ whole genome shotgun (WGS) entry which is preliminary data.</text>
</comment>
<dbReference type="InterPro" id="IPR000866">
    <property type="entry name" value="AhpC/TSA"/>
</dbReference>
<protein>
    <submittedName>
        <fullName evidence="2">Alkyl hydroperoxide reductase</fullName>
    </submittedName>
</protein>
<organism evidence="2 3">
    <name type="scientific">Fischerella major NIES-592</name>
    <dbReference type="NCBI Taxonomy" id="210994"/>
    <lineage>
        <taxon>Bacteria</taxon>
        <taxon>Bacillati</taxon>
        <taxon>Cyanobacteriota</taxon>
        <taxon>Cyanophyceae</taxon>
        <taxon>Nostocales</taxon>
        <taxon>Hapalosiphonaceae</taxon>
        <taxon>Fischerella</taxon>
    </lineage>
</organism>
<name>A0A1U7H1E0_9CYAN</name>
<dbReference type="Pfam" id="PF00578">
    <property type="entry name" value="AhpC-TSA"/>
    <property type="match status" value="1"/>
</dbReference>
<keyword evidence="3" id="KW-1185">Reference proteome</keyword>
<dbReference type="InterPro" id="IPR036249">
    <property type="entry name" value="Thioredoxin-like_sf"/>
</dbReference>
<gene>
    <name evidence="2" type="ORF">NIES592_07775</name>
</gene>
<sequence>MMTTNTTKTTKLLTGTQVPELAVKTLDGKVWKLSEQKPQNFTLIIFYRGWFCPICHNYLAELERLLDDFTKLGVEAIAISGDSQADAQKSITEWGIKNLTVGCEASIDLFRSWGLYISKGAFEKEPPLFCEPGFFLIKPDGTLFYAAVNSAPFGRPPISDMLSAIDFVLPRNYPVRGTD</sequence>
<proteinExistence type="predicted"/>
<reference evidence="2 3" key="1">
    <citation type="submission" date="2016-11" db="EMBL/GenBank/DDBJ databases">
        <title>Draft Genome Sequences of Nine Cyanobacterial Strains from Diverse Habitats.</title>
        <authorList>
            <person name="Zhu T."/>
            <person name="Hou S."/>
            <person name="Lu X."/>
            <person name="Hess W.R."/>
        </authorList>
    </citation>
    <scope>NUCLEOTIDE SEQUENCE [LARGE SCALE GENOMIC DNA]</scope>
    <source>
        <strain evidence="2 3">NIES-592</strain>
    </source>
</reference>
<dbReference type="InterPro" id="IPR013766">
    <property type="entry name" value="Thioredoxin_domain"/>
</dbReference>
<feature type="domain" description="Thioredoxin" evidence="1">
    <location>
        <begin position="12"/>
        <end position="170"/>
    </location>
</feature>
<evidence type="ECO:0000259" key="1">
    <source>
        <dbReference type="PROSITE" id="PS51352"/>
    </source>
</evidence>
<dbReference type="AlphaFoldDB" id="A0A1U7H1E0"/>
<dbReference type="RefSeq" id="WP_073555379.1">
    <property type="nucleotide sequence ID" value="NZ_MRCA01000003.1"/>
</dbReference>
<dbReference type="GO" id="GO:0016491">
    <property type="term" value="F:oxidoreductase activity"/>
    <property type="evidence" value="ECO:0007669"/>
    <property type="project" value="InterPro"/>
</dbReference>
<dbReference type="GO" id="GO:0016209">
    <property type="term" value="F:antioxidant activity"/>
    <property type="evidence" value="ECO:0007669"/>
    <property type="project" value="InterPro"/>
</dbReference>
<dbReference type="EMBL" id="MRCA01000003">
    <property type="protein sequence ID" value="OKH14776.1"/>
    <property type="molecule type" value="Genomic_DNA"/>
</dbReference>
<evidence type="ECO:0000313" key="2">
    <source>
        <dbReference type="EMBL" id="OKH14776.1"/>
    </source>
</evidence>
<dbReference type="SUPFAM" id="SSF52833">
    <property type="entry name" value="Thioredoxin-like"/>
    <property type="match status" value="1"/>
</dbReference>
<dbReference type="Proteomes" id="UP000186391">
    <property type="component" value="Unassembled WGS sequence"/>
</dbReference>